<evidence type="ECO:0000313" key="3">
    <source>
        <dbReference type="EMBL" id="EAR11308.1"/>
    </source>
</evidence>
<protein>
    <recommendedName>
        <fullName evidence="2">Rhodanese domain-containing protein</fullName>
    </recommendedName>
</protein>
<proteinExistence type="predicted"/>
<sequence length="115" mass="12400">MNRFFLVIASLFIFAACTQAEPDLSVWLEDGVIIDTRSVMEFESGHVADAIVMPHDTIDQTIASVAPDKSTPIILYCRSGNRAGIAKSVLNDMGYENVVNLGGLQEAQAAIDAAR</sequence>
<organism evidence="3 4">
    <name type="scientific">Reinekea blandensis MED297</name>
    <dbReference type="NCBI Taxonomy" id="314283"/>
    <lineage>
        <taxon>Bacteria</taxon>
        <taxon>Pseudomonadati</taxon>
        <taxon>Pseudomonadota</taxon>
        <taxon>Gammaproteobacteria</taxon>
        <taxon>Oceanospirillales</taxon>
        <taxon>Saccharospirillaceae</taxon>
        <taxon>Reinekea</taxon>
    </lineage>
</organism>
<dbReference type="CDD" id="cd00158">
    <property type="entry name" value="RHOD"/>
    <property type="match status" value="1"/>
</dbReference>
<dbReference type="SUPFAM" id="SSF52821">
    <property type="entry name" value="Rhodanese/Cell cycle control phosphatase"/>
    <property type="match status" value="1"/>
</dbReference>
<dbReference type="AlphaFoldDB" id="A4B9K7"/>
<evidence type="ECO:0000313" key="4">
    <source>
        <dbReference type="Proteomes" id="UP000005953"/>
    </source>
</evidence>
<dbReference type="RefSeq" id="WP_008044872.1">
    <property type="nucleotide sequence ID" value="NZ_CH724151.1"/>
</dbReference>
<keyword evidence="4" id="KW-1185">Reference proteome</keyword>
<accession>A4B9K7</accession>
<dbReference type="Pfam" id="PF00581">
    <property type="entry name" value="Rhodanese"/>
    <property type="match status" value="1"/>
</dbReference>
<reference evidence="3 4" key="1">
    <citation type="submission" date="2006-02" db="EMBL/GenBank/DDBJ databases">
        <authorList>
            <person name="Pinhassi J."/>
            <person name="Pedros-Alio C."/>
            <person name="Ferriera S."/>
            <person name="Johnson J."/>
            <person name="Kravitz S."/>
            <person name="Halpern A."/>
            <person name="Remington K."/>
            <person name="Beeson K."/>
            <person name="Tran B."/>
            <person name="Rogers Y.-H."/>
            <person name="Friedman R."/>
            <person name="Venter J.C."/>
        </authorList>
    </citation>
    <scope>NUCLEOTIDE SEQUENCE [LARGE SCALE GENOMIC DNA]</scope>
    <source>
        <strain evidence="3 4">MED297</strain>
    </source>
</reference>
<dbReference type="PROSITE" id="PS50206">
    <property type="entry name" value="RHODANESE_3"/>
    <property type="match status" value="1"/>
</dbReference>
<name>A4B9K7_9GAMM</name>
<dbReference type="SMART" id="SM00450">
    <property type="entry name" value="RHOD"/>
    <property type="match status" value="1"/>
</dbReference>
<keyword evidence="1" id="KW-0732">Signal</keyword>
<dbReference type="InterPro" id="IPR001763">
    <property type="entry name" value="Rhodanese-like_dom"/>
</dbReference>
<dbReference type="PROSITE" id="PS51257">
    <property type="entry name" value="PROKAR_LIPOPROTEIN"/>
    <property type="match status" value="1"/>
</dbReference>
<dbReference type="InterPro" id="IPR050229">
    <property type="entry name" value="GlpE_sulfurtransferase"/>
</dbReference>
<dbReference type="Gene3D" id="3.40.250.10">
    <property type="entry name" value="Rhodanese-like domain"/>
    <property type="match status" value="1"/>
</dbReference>
<gene>
    <name evidence="3" type="ORF">MED297_20512</name>
</gene>
<dbReference type="OrthoDB" id="9814704at2"/>
<dbReference type="InterPro" id="IPR036873">
    <property type="entry name" value="Rhodanese-like_dom_sf"/>
</dbReference>
<dbReference type="STRING" id="314283.MED297_20512"/>
<dbReference type="Proteomes" id="UP000005953">
    <property type="component" value="Unassembled WGS sequence"/>
</dbReference>
<evidence type="ECO:0000256" key="1">
    <source>
        <dbReference type="SAM" id="SignalP"/>
    </source>
</evidence>
<feature type="signal peptide" evidence="1">
    <location>
        <begin position="1"/>
        <end position="20"/>
    </location>
</feature>
<dbReference type="EMBL" id="AAOE01000001">
    <property type="protein sequence ID" value="EAR11308.1"/>
    <property type="molecule type" value="Genomic_DNA"/>
</dbReference>
<evidence type="ECO:0000259" key="2">
    <source>
        <dbReference type="PROSITE" id="PS50206"/>
    </source>
</evidence>
<feature type="chain" id="PRO_5002666303" description="Rhodanese domain-containing protein" evidence="1">
    <location>
        <begin position="21"/>
        <end position="115"/>
    </location>
</feature>
<dbReference type="PANTHER" id="PTHR43031:SF1">
    <property type="entry name" value="PYRIDINE NUCLEOTIDE-DISULPHIDE OXIDOREDUCTASE"/>
    <property type="match status" value="1"/>
</dbReference>
<feature type="domain" description="Rhodanese" evidence="2">
    <location>
        <begin position="29"/>
        <end position="112"/>
    </location>
</feature>
<comment type="caution">
    <text evidence="3">The sequence shown here is derived from an EMBL/GenBank/DDBJ whole genome shotgun (WGS) entry which is preliminary data.</text>
</comment>
<dbReference type="PANTHER" id="PTHR43031">
    <property type="entry name" value="FAD-DEPENDENT OXIDOREDUCTASE"/>
    <property type="match status" value="1"/>
</dbReference>
<dbReference type="HOGENOM" id="CLU_089574_1_1_6"/>